<feature type="non-terminal residue" evidence="1">
    <location>
        <position position="1"/>
    </location>
</feature>
<dbReference type="EMBL" id="GAIX01011131">
    <property type="protein sequence ID" value="JAA81429.1"/>
    <property type="molecule type" value="Transcribed_RNA"/>
</dbReference>
<organism evidence="1">
    <name type="scientific">Pararge aegeria</name>
    <name type="common">speckled wood butterfly</name>
    <dbReference type="NCBI Taxonomy" id="116150"/>
    <lineage>
        <taxon>Eukaryota</taxon>
        <taxon>Metazoa</taxon>
        <taxon>Ecdysozoa</taxon>
        <taxon>Arthropoda</taxon>
        <taxon>Hexapoda</taxon>
        <taxon>Insecta</taxon>
        <taxon>Pterygota</taxon>
        <taxon>Neoptera</taxon>
        <taxon>Endopterygota</taxon>
        <taxon>Lepidoptera</taxon>
        <taxon>Glossata</taxon>
        <taxon>Ditrysia</taxon>
        <taxon>Papilionoidea</taxon>
        <taxon>Nymphalidae</taxon>
        <taxon>Satyrinae</taxon>
        <taxon>Satyrini</taxon>
        <taxon>Parargina</taxon>
        <taxon>Pararge</taxon>
    </lineage>
</organism>
<evidence type="ECO:0000313" key="1">
    <source>
        <dbReference type="EMBL" id="JAA81429.1"/>
    </source>
</evidence>
<name>S4NWQ7_9NEOP</name>
<reference evidence="1" key="1">
    <citation type="journal article" date="2013" name="BMC Genomics">
        <title>Unscrambling butterfly oogenesis.</title>
        <authorList>
            <person name="Carter J.M."/>
            <person name="Baker S.C."/>
            <person name="Pink R."/>
            <person name="Carter D.R."/>
            <person name="Collins A."/>
            <person name="Tomlin J."/>
            <person name="Gibbs M."/>
            <person name="Breuker C.J."/>
        </authorList>
    </citation>
    <scope>NUCLEOTIDE SEQUENCE</scope>
    <source>
        <tissue evidence="1">Ovary</tissue>
    </source>
</reference>
<proteinExistence type="predicted"/>
<accession>S4NWQ7</accession>
<dbReference type="AlphaFoldDB" id="S4NWQ7"/>
<sequence length="68" mass="7558">CDVHLSLVIISNFNSISREVQSNPLIRYLAKNSLATAERGVVVVLCPPGCWMCYFAMHLVSENYSILA</sequence>
<reference evidence="1" key="2">
    <citation type="submission" date="2013-05" db="EMBL/GenBank/DDBJ databases">
        <authorList>
            <person name="Carter J.-M."/>
            <person name="Baker S.C."/>
            <person name="Pink R."/>
            <person name="Carter D.R.F."/>
            <person name="Collins A."/>
            <person name="Tomlin J."/>
            <person name="Gibbs M."/>
            <person name="Breuker C.J."/>
        </authorList>
    </citation>
    <scope>NUCLEOTIDE SEQUENCE</scope>
    <source>
        <tissue evidence="1">Ovary</tissue>
    </source>
</reference>
<protein>
    <submittedName>
        <fullName evidence="1">Uncharacterized protein</fullName>
    </submittedName>
</protein>